<feature type="transmembrane region" description="Helical" evidence="2">
    <location>
        <begin position="444"/>
        <end position="468"/>
    </location>
</feature>
<feature type="transmembrane region" description="Helical" evidence="2">
    <location>
        <begin position="417"/>
        <end position="438"/>
    </location>
</feature>
<feature type="transmembrane region" description="Helical" evidence="2">
    <location>
        <begin position="50"/>
        <end position="71"/>
    </location>
</feature>
<dbReference type="GO" id="GO:0022857">
    <property type="term" value="F:transmembrane transporter activity"/>
    <property type="evidence" value="ECO:0007669"/>
    <property type="project" value="InterPro"/>
</dbReference>
<gene>
    <name evidence="5" type="ORF">pdam_00009931</name>
</gene>
<dbReference type="Gene3D" id="1.20.1250.20">
    <property type="entry name" value="MFS general substrate transporter like domains"/>
    <property type="match status" value="1"/>
</dbReference>
<feature type="transmembrane region" description="Helical" evidence="2">
    <location>
        <begin position="381"/>
        <end position="405"/>
    </location>
</feature>
<dbReference type="InterPro" id="IPR036259">
    <property type="entry name" value="MFS_trans_sf"/>
</dbReference>
<evidence type="ECO:0000259" key="4">
    <source>
        <dbReference type="PROSITE" id="PS50850"/>
    </source>
</evidence>
<evidence type="ECO:0000313" key="5">
    <source>
        <dbReference type="EMBL" id="RMX56830.1"/>
    </source>
</evidence>
<dbReference type="EMBL" id="RCHS01000794">
    <property type="protein sequence ID" value="RMX56830.1"/>
    <property type="molecule type" value="Genomic_DNA"/>
</dbReference>
<evidence type="ECO:0000313" key="6">
    <source>
        <dbReference type="Proteomes" id="UP000275408"/>
    </source>
</evidence>
<reference evidence="5 6" key="1">
    <citation type="journal article" date="2018" name="Sci. Rep.">
        <title>Comparative analysis of the Pocillopora damicornis genome highlights role of immune system in coral evolution.</title>
        <authorList>
            <person name="Cunning R."/>
            <person name="Bay R.A."/>
            <person name="Gillette P."/>
            <person name="Baker A.C."/>
            <person name="Traylor-Knowles N."/>
        </authorList>
    </citation>
    <scope>NUCLEOTIDE SEQUENCE [LARGE SCALE GENOMIC DNA]</scope>
    <source>
        <strain evidence="5">RSMAS</strain>
        <tissue evidence="5">Whole animal</tissue>
    </source>
</reference>
<feature type="transmembrane region" description="Helical" evidence="2">
    <location>
        <begin position="287"/>
        <end position="305"/>
    </location>
</feature>
<evidence type="ECO:0000256" key="1">
    <source>
        <dbReference type="ARBA" id="ARBA00004141"/>
    </source>
</evidence>
<protein>
    <recommendedName>
        <fullName evidence="4">Major facilitator superfamily (MFS) profile domain-containing protein</fullName>
    </recommendedName>
</protein>
<dbReference type="PANTHER" id="PTHR11360:SF251">
    <property type="entry name" value="MAJOR FACILITATOR SUPERFAMILY (MFS) PROFILE DOMAIN-CONTAINING PROTEIN"/>
    <property type="match status" value="1"/>
</dbReference>
<name>A0A3M6UT68_POCDA</name>
<dbReference type="AlphaFoldDB" id="A0A3M6UT68"/>
<feature type="domain" description="Major facilitator superfamily (MFS) profile" evidence="4">
    <location>
        <begin position="289"/>
        <end position="486"/>
    </location>
</feature>
<dbReference type="Pfam" id="PF07690">
    <property type="entry name" value="MFS_1"/>
    <property type="match status" value="1"/>
</dbReference>
<feature type="chain" id="PRO_5018157655" description="Major facilitator superfamily (MFS) profile domain-containing protein" evidence="3">
    <location>
        <begin position="23"/>
        <end position="486"/>
    </location>
</feature>
<feature type="transmembrane region" description="Helical" evidence="2">
    <location>
        <begin position="104"/>
        <end position="124"/>
    </location>
</feature>
<dbReference type="InterPro" id="IPR020846">
    <property type="entry name" value="MFS_dom"/>
</dbReference>
<keyword evidence="2" id="KW-1133">Transmembrane helix</keyword>
<evidence type="ECO:0000256" key="2">
    <source>
        <dbReference type="SAM" id="Phobius"/>
    </source>
</evidence>
<dbReference type="InterPro" id="IPR011701">
    <property type="entry name" value="MFS"/>
</dbReference>
<feature type="transmembrane region" description="Helical" evidence="2">
    <location>
        <begin position="136"/>
        <end position="156"/>
    </location>
</feature>
<dbReference type="OMA" id="SFLICER"/>
<keyword evidence="2" id="KW-0472">Membrane</keyword>
<proteinExistence type="predicted"/>
<feature type="transmembrane region" description="Helical" evidence="2">
    <location>
        <begin position="355"/>
        <end position="375"/>
    </location>
</feature>
<feature type="transmembrane region" description="Helical" evidence="2">
    <location>
        <begin position="325"/>
        <end position="343"/>
    </location>
</feature>
<evidence type="ECO:0000256" key="3">
    <source>
        <dbReference type="SAM" id="SignalP"/>
    </source>
</evidence>
<keyword evidence="2" id="KW-0812">Transmembrane</keyword>
<keyword evidence="3" id="KW-0732">Signal</keyword>
<sequence length="486" mass="53879">MQHRPDSLFSWFVCVCASLCQGLDLGFAVSYGVLLPEVMDEFGESRQKTVWVGSIAFGLTFFLGPLASFLCQMIGCRFPAMLGCFLCGTSFLLTAHATSLQWMFSTYGCLYGLGSSLLFSSYLLITAKNFCKWRFLAVGIVSVGGSIGVLILGPVLQLLIDNVGWRGTYMMMSIPFFVMAFICGATFSDPIVNFSRAEESTISLMEIDTLKKDTEISVIDRHREDVNLKTERDYINEDCYRVEQKLNRTRSLQAVVVKASYLKDKNNKNPNKTGKLRKLLDLSVFKVPSYTVAMISLLLMNFGHYVPQLYLVKYCLDLGISADSASQLFILLGLSSSVARVITGRLCDVKWINVIYIYQFGDLLIGLVIISLLLIRGYTGLQVFSVFYGVGDGIFTTTMNSLLVFSVDEELRAAGLGLGNMLLSLGIVAGPPVAGLLVDMSDCYTWAFFMAGIVTQLAGLMPLVLFFFKKKKDDGPKGYEIRETRL</sequence>
<feature type="transmembrane region" description="Helical" evidence="2">
    <location>
        <begin position="78"/>
        <end position="98"/>
    </location>
</feature>
<comment type="subcellular location">
    <subcellularLocation>
        <location evidence="1">Membrane</location>
        <topology evidence="1">Multi-pass membrane protein</topology>
    </subcellularLocation>
</comment>
<dbReference type="Proteomes" id="UP000275408">
    <property type="component" value="Unassembled WGS sequence"/>
</dbReference>
<dbReference type="PROSITE" id="PS50850">
    <property type="entry name" value="MFS"/>
    <property type="match status" value="1"/>
</dbReference>
<comment type="caution">
    <text evidence="5">The sequence shown here is derived from an EMBL/GenBank/DDBJ whole genome shotgun (WGS) entry which is preliminary data.</text>
</comment>
<dbReference type="PANTHER" id="PTHR11360">
    <property type="entry name" value="MONOCARBOXYLATE TRANSPORTER"/>
    <property type="match status" value="1"/>
</dbReference>
<dbReference type="OrthoDB" id="5977762at2759"/>
<accession>A0A3M6UT68</accession>
<organism evidence="5 6">
    <name type="scientific">Pocillopora damicornis</name>
    <name type="common">Cauliflower coral</name>
    <name type="synonym">Millepora damicornis</name>
    <dbReference type="NCBI Taxonomy" id="46731"/>
    <lineage>
        <taxon>Eukaryota</taxon>
        <taxon>Metazoa</taxon>
        <taxon>Cnidaria</taxon>
        <taxon>Anthozoa</taxon>
        <taxon>Hexacorallia</taxon>
        <taxon>Scleractinia</taxon>
        <taxon>Astrocoeniina</taxon>
        <taxon>Pocilloporidae</taxon>
        <taxon>Pocillopora</taxon>
    </lineage>
</organism>
<feature type="signal peptide" evidence="3">
    <location>
        <begin position="1"/>
        <end position="22"/>
    </location>
</feature>
<dbReference type="GO" id="GO:0016020">
    <property type="term" value="C:membrane"/>
    <property type="evidence" value="ECO:0007669"/>
    <property type="project" value="UniProtKB-SubCell"/>
</dbReference>
<feature type="transmembrane region" description="Helical" evidence="2">
    <location>
        <begin position="168"/>
        <end position="187"/>
    </location>
</feature>
<keyword evidence="6" id="KW-1185">Reference proteome</keyword>
<dbReference type="SUPFAM" id="SSF103473">
    <property type="entry name" value="MFS general substrate transporter"/>
    <property type="match status" value="1"/>
</dbReference>
<dbReference type="InterPro" id="IPR050327">
    <property type="entry name" value="Proton-linked_MCT"/>
</dbReference>